<evidence type="ECO:0000256" key="4">
    <source>
        <dbReference type="ARBA" id="ARBA00022692"/>
    </source>
</evidence>
<comment type="subcellular location">
    <subcellularLocation>
        <location evidence="1">Cell membrane</location>
        <topology evidence="1">Multi-pass membrane protein</topology>
    </subcellularLocation>
</comment>
<evidence type="ECO:0000256" key="6">
    <source>
        <dbReference type="ARBA" id="ARBA00023136"/>
    </source>
</evidence>
<keyword evidence="2" id="KW-0813">Transport</keyword>
<feature type="transmembrane region" description="Helical" evidence="7">
    <location>
        <begin position="116"/>
        <end position="138"/>
    </location>
</feature>
<dbReference type="PANTHER" id="PTHR30509">
    <property type="entry name" value="P-HYDROXYBENZOIC ACID EFFLUX PUMP SUBUNIT-RELATED"/>
    <property type="match status" value="1"/>
</dbReference>
<dbReference type="AlphaFoldDB" id="A0A7C9ISM7"/>
<keyword evidence="6 7" id="KW-0472">Membrane</keyword>
<feature type="transmembrane region" description="Helical" evidence="7">
    <location>
        <begin position="144"/>
        <end position="163"/>
    </location>
</feature>
<feature type="transmembrane region" description="Helical" evidence="7">
    <location>
        <begin position="68"/>
        <end position="85"/>
    </location>
</feature>
<evidence type="ECO:0000256" key="7">
    <source>
        <dbReference type="SAM" id="Phobius"/>
    </source>
</evidence>
<protein>
    <submittedName>
        <fullName evidence="8">Fusaric acid resistance protein</fullName>
    </submittedName>
</protein>
<dbReference type="EMBL" id="WVUD01000001">
    <property type="protein sequence ID" value="MYL81600.1"/>
    <property type="molecule type" value="Genomic_DNA"/>
</dbReference>
<accession>A0A7C9ISM7</accession>
<feature type="transmembrane region" description="Helical" evidence="7">
    <location>
        <begin position="43"/>
        <end position="61"/>
    </location>
</feature>
<dbReference type="Pfam" id="PF04632">
    <property type="entry name" value="FUSC"/>
    <property type="match status" value="1"/>
</dbReference>
<evidence type="ECO:0000256" key="5">
    <source>
        <dbReference type="ARBA" id="ARBA00022989"/>
    </source>
</evidence>
<organism evidence="8 9">
    <name type="scientific">Solidesulfovibrio aerotolerans</name>
    <dbReference type="NCBI Taxonomy" id="295255"/>
    <lineage>
        <taxon>Bacteria</taxon>
        <taxon>Pseudomonadati</taxon>
        <taxon>Thermodesulfobacteriota</taxon>
        <taxon>Desulfovibrionia</taxon>
        <taxon>Desulfovibrionales</taxon>
        <taxon>Desulfovibrionaceae</taxon>
        <taxon>Solidesulfovibrio</taxon>
    </lineage>
</organism>
<dbReference type="PANTHER" id="PTHR30509:SF9">
    <property type="entry name" value="MULTIDRUG RESISTANCE PROTEIN MDTO"/>
    <property type="match status" value="1"/>
</dbReference>
<evidence type="ECO:0000313" key="9">
    <source>
        <dbReference type="Proteomes" id="UP000482487"/>
    </source>
</evidence>
<dbReference type="OrthoDB" id="5447986at2"/>
<name>A0A7C9ISM7_9BACT</name>
<comment type="caution">
    <text evidence="8">The sequence shown here is derived from an EMBL/GenBank/DDBJ whole genome shotgun (WGS) entry which is preliminary data.</text>
</comment>
<dbReference type="GO" id="GO:0022857">
    <property type="term" value="F:transmembrane transporter activity"/>
    <property type="evidence" value="ECO:0007669"/>
    <property type="project" value="InterPro"/>
</dbReference>
<dbReference type="GO" id="GO:0005886">
    <property type="term" value="C:plasma membrane"/>
    <property type="evidence" value="ECO:0007669"/>
    <property type="project" value="UniProtKB-SubCell"/>
</dbReference>
<evidence type="ECO:0000256" key="1">
    <source>
        <dbReference type="ARBA" id="ARBA00004651"/>
    </source>
</evidence>
<reference evidence="8 9" key="1">
    <citation type="submission" date="2020-01" db="EMBL/GenBank/DDBJ databases">
        <title>Genome sequence of Desulfovibrio aerotolerans DSM 16695(T).</title>
        <authorList>
            <person name="Karnachuk O."/>
            <person name="Avakyan M."/>
            <person name="Mardanov A."/>
            <person name="Kadnikov V."/>
            <person name="Ravin N."/>
        </authorList>
    </citation>
    <scope>NUCLEOTIDE SEQUENCE [LARGE SCALE GENOMIC DNA]</scope>
    <source>
        <strain evidence="8 9">DSM 16695</strain>
    </source>
</reference>
<evidence type="ECO:0000256" key="2">
    <source>
        <dbReference type="ARBA" id="ARBA00022448"/>
    </source>
</evidence>
<proteinExistence type="predicted"/>
<keyword evidence="4 7" id="KW-0812">Transmembrane</keyword>
<feature type="transmembrane region" description="Helical" evidence="7">
    <location>
        <begin position="20"/>
        <end position="37"/>
    </location>
</feature>
<dbReference type="Proteomes" id="UP000482487">
    <property type="component" value="Unassembled WGS sequence"/>
</dbReference>
<gene>
    <name evidence="8" type="ORF">GTA51_00415</name>
</gene>
<sequence length="358" mass="38583">MTRHLMRLAQAARRFGLRHALRTAVAVVATQLLVTALHLPQGYWAVVTAVIVMQANLGGSMRAAWTRLAGTAVGAVFGTAAAYLGGQSLPASGLAVFATLAACSAIPRLRESSRVAGITAIIIILGGHPDVPAVVLGFDRFLEISVGIVTALVVSLTILPARASRALSHGLAKLFEDVASLFAVVVEGRIREDYPERHVFALKDRILRTLARCRELRLEADAESRDQGESALRAMLLFRGERLFEHVLGMDHVAEEWRGKGLHRHLPQEMADLETAGAALLTALAAHLRGTSPLPEVAALDAAVAKAREKLGDMRRDRAPAAYDLSEVMHFFSFMHGMLACAADARETVARIRSMEAL</sequence>
<keyword evidence="3" id="KW-1003">Cell membrane</keyword>
<dbReference type="InterPro" id="IPR006726">
    <property type="entry name" value="PHBA_efflux_AaeB/fusaric-R"/>
</dbReference>
<keyword evidence="9" id="KW-1185">Reference proteome</keyword>
<keyword evidence="5 7" id="KW-1133">Transmembrane helix</keyword>
<evidence type="ECO:0000313" key="8">
    <source>
        <dbReference type="EMBL" id="MYL81600.1"/>
    </source>
</evidence>
<evidence type="ECO:0000256" key="3">
    <source>
        <dbReference type="ARBA" id="ARBA00022475"/>
    </source>
</evidence>